<keyword evidence="3 11" id="KW-0813">Transport</keyword>
<name>A0A952AJV1_9BACT</name>
<feature type="transmembrane region" description="Helical" evidence="11">
    <location>
        <begin position="20"/>
        <end position="47"/>
    </location>
</feature>
<dbReference type="PROSITE" id="PS00449">
    <property type="entry name" value="ATPASE_A"/>
    <property type="match status" value="1"/>
</dbReference>
<evidence type="ECO:0000256" key="7">
    <source>
        <dbReference type="ARBA" id="ARBA00022989"/>
    </source>
</evidence>
<dbReference type="GO" id="GO:0005886">
    <property type="term" value="C:plasma membrane"/>
    <property type="evidence" value="ECO:0007669"/>
    <property type="project" value="UniProtKB-SubCell"/>
</dbReference>
<dbReference type="EMBL" id="JACFOF010000003">
    <property type="protein sequence ID" value="MBW7953495.1"/>
    <property type="molecule type" value="Genomic_DNA"/>
</dbReference>
<dbReference type="PANTHER" id="PTHR42823">
    <property type="entry name" value="ATP SYNTHASE SUBUNIT A, CHLOROPLASTIC"/>
    <property type="match status" value="1"/>
</dbReference>
<keyword evidence="10 11" id="KW-0066">ATP synthesis</keyword>
<feature type="transmembrane region" description="Helical" evidence="11">
    <location>
        <begin position="210"/>
        <end position="228"/>
    </location>
</feature>
<comment type="similarity">
    <text evidence="2 11">Belongs to the ATPase A chain family.</text>
</comment>
<keyword evidence="5 11" id="KW-0812">Transmembrane</keyword>
<evidence type="ECO:0000256" key="10">
    <source>
        <dbReference type="ARBA" id="ARBA00023310"/>
    </source>
</evidence>
<evidence type="ECO:0000256" key="5">
    <source>
        <dbReference type="ARBA" id="ARBA00022692"/>
    </source>
</evidence>
<reference evidence="12" key="1">
    <citation type="journal article" date="2022" name="ISME J.">
        <title>A general approach to explore prokaryotic protein glycosylation reveals the unique surface layer modulation of an anammox bacterium.</title>
        <authorList>
            <person name="Pabst M."/>
            <person name="Grouzdev D.S."/>
            <person name="Lawson C.E."/>
            <person name="Kleikamp H.B.C."/>
            <person name="de Ram C."/>
            <person name="Louwen R."/>
            <person name="Lin Y.M."/>
            <person name="Lucker S."/>
            <person name="van Loosdrecht M.C.M."/>
            <person name="Laureni M."/>
        </authorList>
    </citation>
    <scope>NUCLEOTIDE SEQUENCE</scope>
    <source>
        <strain evidence="12">BROCD043</strain>
    </source>
</reference>
<evidence type="ECO:0000256" key="2">
    <source>
        <dbReference type="ARBA" id="ARBA00006810"/>
    </source>
</evidence>
<keyword evidence="7 11" id="KW-1133">Transmembrane helix</keyword>
<dbReference type="InterPro" id="IPR035908">
    <property type="entry name" value="F0_ATP_A_sf"/>
</dbReference>
<dbReference type="GO" id="GO:0046933">
    <property type="term" value="F:proton-transporting ATP synthase activity, rotational mechanism"/>
    <property type="evidence" value="ECO:0007669"/>
    <property type="project" value="UniProtKB-UniRule"/>
</dbReference>
<comment type="function">
    <text evidence="11">Key component of the proton channel; it plays a direct role in the translocation of protons across the membrane.</text>
</comment>
<dbReference type="Pfam" id="PF00119">
    <property type="entry name" value="ATP-synt_A"/>
    <property type="match status" value="1"/>
</dbReference>
<feature type="transmembrane region" description="Helical" evidence="11">
    <location>
        <begin position="132"/>
        <end position="149"/>
    </location>
</feature>
<organism evidence="12 13">
    <name type="scientific">Candidatus Dojkabacteria bacterium</name>
    <dbReference type="NCBI Taxonomy" id="2099670"/>
    <lineage>
        <taxon>Bacteria</taxon>
        <taxon>Candidatus Dojkabacteria</taxon>
    </lineage>
</organism>
<feature type="transmembrane region" description="Helical" evidence="11">
    <location>
        <begin position="89"/>
        <end position="112"/>
    </location>
</feature>
<dbReference type="AlphaFoldDB" id="A0A952AJV1"/>
<evidence type="ECO:0000256" key="4">
    <source>
        <dbReference type="ARBA" id="ARBA00022547"/>
    </source>
</evidence>
<evidence type="ECO:0000256" key="9">
    <source>
        <dbReference type="ARBA" id="ARBA00023136"/>
    </source>
</evidence>
<protein>
    <recommendedName>
        <fullName evidence="11">ATP synthase subunit a</fullName>
    </recommendedName>
    <alternativeName>
        <fullName evidence="11">ATP synthase F0 sector subunit a</fullName>
    </alternativeName>
    <alternativeName>
        <fullName evidence="11">F-ATPase subunit 6</fullName>
    </alternativeName>
</protein>
<evidence type="ECO:0000256" key="1">
    <source>
        <dbReference type="ARBA" id="ARBA00004141"/>
    </source>
</evidence>
<keyword evidence="6 11" id="KW-0375">Hydrogen ion transport</keyword>
<sequence length="262" mass="28625">MGSLFQLKSELISVQSDVIFSLFGVGFTNSMISALLVTFLLILLSIWASRSLLVYSKPGKFQLIIEIIVQTALNFFTQITGKEEIARRIFPIVGTLMLYLLISNTVLLIPGITSITYDGQSLFRPTTSDFNSTFGLAVAVIVFVHIFSIHKKGVPAYLNSYFRFGGIIEGFKKGIGAGILSFIDFFVGLLDVVSELAKSLSLSLRLFGNIFAGELLASVMMGIFALFLPIPFFVLSLFSGVIQAIVFSALTASYFGMALSEE</sequence>
<evidence type="ECO:0000256" key="3">
    <source>
        <dbReference type="ARBA" id="ARBA00022448"/>
    </source>
</evidence>
<evidence type="ECO:0000256" key="8">
    <source>
        <dbReference type="ARBA" id="ARBA00023065"/>
    </source>
</evidence>
<dbReference type="Proteomes" id="UP000781173">
    <property type="component" value="Unassembled WGS sequence"/>
</dbReference>
<dbReference type="GO" id="GO:0045259">
    <property type="term" value="C:proton-transporting ATP synthase complex"/>
    <property type="evidence" value="ECO:0007669"/>
    <property type="project" value="UniProtKB-KW"/>
</dbReference>
<accession>A0A952AJV1</accession>
<keyword evidence="4 11" id="KW-0138">CF(0)</keyword>
<dbReference type="GO" id="GO:0042777">
    <property type="term" value="P:proton motive force-driven plasma membrane ATP synthesis"/>
    <property type="evidence" value="ECO:0007669"/>
    <property type="project" value="TreeGrafter"/>
</dbReference>
<evidence type="ECO:0000256" key="6">
    <source>
        <dbReference type="ARBA" id="ARBA00022781"/>
    </source>
</evidence>
<gene>
    <name evidence="11" type="primary">atpB</name>
    <name evidence="12" type="ORF">H3C67_01790</name>
</gene>
<dbReference type="PANTHER" id="PTHR42823:SF3">
    <property type="entry name" value="ATP SYNTHASE SUBUNIT A, CHLOROPLASTIC"/>
    <property type="match status" value="1"/>
</dbReference>
<evidence type="ECO:0000313" key="13">
    <source>
        <dbReference type="Proteomes" id="UP000781173"/>
    </source>
</evidence>
<keyword evidence="8 11" id="KW-0406">Ion transport</keyword>
<dbReference type="HAMAP" id="MF_01393">
    <property type="entry name" value="ATP_synth_a_bact"/>
    <property type="match status" value="1"/>
</dbReference>
<dbReference type="CDD" id="cd00310">
    <property type="entry name" value="ATP-synt_Fo_a_6"/>
    <property type="match status" value="1"/>
</dbReference>
<evidence type="ECO:0000313" key="12">
    <source>
        <dbReference type="EMBL" id="MBW7953495.1"/>
    </source>
</evidence>
<dbReference type="SUPFAM" id="SSF81336">
    <property type="entry name" value="F1F0 ATP synthase subunit A"/>
    <property type="match status" value="1"/>
</dbReference>
<dbReference type="InterPro" id="IPR023011">
    <property type="entry name" value="ATP_synth_F0_asu_AS"/>
</dbReference>
<comment type="subcellular location">
    <subcellularLocation>
        <location evidence="11">Cell membrane</location>
        <topology evidence="11">Multi-pass membrane protein</topology>
    </subcellularLocation>
    <subcellularLocation>
        <location evidence="1">Membrane</location>
        <topology evidence="1">Multi-pass membrane protein</topology>
    </subcellularLocation>
</comment>
<feature type="transmembrane region" description="Helical" evidence="11">
    <location>
        <begin position="235"/>
        <end position="257"/>
    </location>
</feature>
<dbReference type="InterPro" id="IPR045082">
    <property type="entry name" value="ATP_syn_F0_a_bact/chloroplast"/>
</dbReference>
<dbReference type="Gene3D" id="1.20.120.220">
    <property type="entry name" value="ATP synthase, F0 complex, subunit A"/>
    <property type="match status" value="1"/>
</dbReference>
<keyword evidence="9 11" id="KW-0472">Membrane</keyword>
<dbReference type="InterPro" id="IPR000568">
    <property type="entry name" value="ATP_synth_F0_asu"/>
</dbReference>
<proteinExistence type="inferred from homology"/>
<feature type="transmembrane region" description="Helical" evidence="11">
    <location>
        <begin position="170"/>
        <end position="190"/>
    </location>
</feature>
<evidence type="ECO:0000256" key="11">
    <source>
        <dbReference type="HAMAP-Rule" id="MF_01393"/>
    </source>
</evidence>
<comment type="caution">
    <text evidence="12">The sequence shown here is derived from an EMBL/GenBank/DDBJ whole genome shotgun (WGS) entry which is preliminary data.</text>
</comment>
<keyword evidence="11" id="KW-1003">Cell membrane</keyword>